<feature type="domain" description="NAD-dependent epimerase/dehydratase" evidence="1">
    <location>
        <begin position="3"/>
        <end position="233"/>
    </location>
</feature>
<dbReference type="RefSeq" id="WP_071378784.1">
    <property type="nucleotide sequence ID" value="NZ_MLYO01000007.1"/>
</dbReference>
<dbReference type="Proteomes" id="UP000179642">
    <property type="component" value="Unassembled WGS sequence"/>
</dbReference>
<proteinExistence type="predicted"/>
<dbReference type="CDD" id="cd08946">
    <property type="entry name" value="SDR_e"/>
    <property type="match status" value="1"/>
</dbReference>
<reference evidence="2 3" key="1">
    <citation type="submission" date="2016-10" db="EMBL/GenBank/DDBJ databases">
        <title>Genome sequence of Streptomyces sp. MUSC 1.</title>
        <authorList>
            <person name="Lee L.-H."/>
            <person name="Ser H.-L."/>
            <person name="Law J.W.-F."/>
        </authorList>
    </citation>
    <scope>NUCLEOTIDE SEQUENCE [LARGE SCALE GENOMIC DNA]</scope>
    <source>
        <strain evidence="2 3">MUSC 1</strain>
    </source>
</reference>
<evidence type="ECO:0000259" key="1">
    <source>
        <dbReference type="Pfam" id="PF01370"/>
    </source>
</evidence>
<name>A0A1S2QR60_9ACTN</name>
<organism evidence="2 3">
    <name type="scientific">Streptomyces monashensis</name>
    <dbReference type="NCBI Taxonomy" id="1678012"/>
    <lineage>
        <taxon>Bacteria</taxon>
        <taxon>Bacillati</taxon>
        <taxon>Actinomycetota</taxon>
        <taxon>Actinomycetes</taxon>
        <taxon>Kitasatosporales</taxon>
        <taxon>Streptomycetaceae</taxon>
        <taxon>Streptomyces</taxon>
    </lineage>
</organism>
<dbReference type="PANTHER" id="PTHR43245">
    <property type="entry name" value="BIFUNCTIONAL POLYMYXIN RESISTANCE PROTEIN ARNA"/>
    <property type="match status" value="1"/>
</dbReference>
<dbReference type="AlphaFoldDB" id="A0A1S2QR60"/>
<protein>
    <submittedName>
        <fullName evidence="2">NAD-dependent epimerase/dehydratase</fullName>
    </submittedName>
</protein>
<dbReference type="PANTHER" id="PTHR43245:SF23">
    <property type="entry name" value="NAD(P)-BINDING DOMAIN-CONTAINING PROTEIN"/>
    <property type="match status" value="1"/>
</dbReference>
<dbReference type="InterPro" id="IPR036291">
    <property type="entry name" value="NAD(P)-bd_dom_sf"/>
</dbReference>
<keyword evidence="3" id="KW-1185">Reference proteome</keyword>
<dbReference type="SUPFAM" id="SSF51735">
    <property type="entry name" value="NAD(P)-binding Rossmann-fold domains"/>
    <property type="match status" value="1"/>
</dbReference>
<gene>
    <name evidence="2" type="ORF">BIV23_01150</name>
</gene>
<dbReference type="Gene3D" id="3.40.50.720">
    <property type="entry name" value="NAD(P)-binding Rossmann-like Domain"/>
    <property type="match status" value="1"/>
</dbReference>
<dbReference type="EMBL" id="MLYO01000007">
    <property type="protein sequence ID" value="OIK08101.1"/>
    <property type="molecule type" value="Genomic_DNA"/>
</dbReference>
<dbReference type="InterPro" id="IPR001509">
    <property type="entry name" value="Epimerase_deHydtase"/>
</dbReference>
<comment type="caution">
    <text evidence="2">The sequence shown here is derived from an EMBL/GenBank/DDBJ whole genome shotgun (WGS) entry which is preliminary data.</text>
</comment>
<dbReference type="OrthoDB" id="9795501at2"/>
<sequence>MRIVLLGGAGYIGTVATRLLTALGHHVTVVDGLIYHRGDDPARLVPTATDFLHADLRDTVALRRAVQGADAVVHMGGLVGEPACAVDERLAVELNYASPVLAAEAAHEAGVGHYVFFSSCSVYGQHAGTVDESTALNPLGIYATTKVLAERRLAATLDDTALTVLRLATVHGRSPRQRLDSVANRMTAQAVVTGRIPLNGGSQRRPLVHVADVAETVAAVLNTPQGHRVFNVGSDRANFTIADIAETVQRTLPGTKIDRGPERDETDARDYRTSFARLADAFPGACRHWLHDGIREIADAMDSGKLSDPDRPEYDNLKGLILARDAAHLTARRTPECERLHAEYIASGWRTR</sequence>
<evidence type="ECO:0000313" key="3">
    <source>
        <dbReference type="Proteomes" id="UP000179642"/>
    </source>
</evidence>
<evidence type="ECO:0000313" key="2">
    <source>
        <dbReference type="EMBL" id="OIK08101.1"/>
    </source>
</evidence>
<dbReference type="Pfam" id="PF01370">
    <property type="entry name" value="Epimerase"/>
    <property type="match status" value="1"/>
</dbReference>
<accession>A0A1S2QR60</accession>
<dbReference type="InterPro" id="IPR050177">
    <property type="entry name" value="Lipid_A_modif_metabolic_enz"/>
</dbReference>